<evidence type="ECO:0000313" key="3">
    <source>
        <dbReference type="Proteomes" id="UP001241758"/>
    </source>
</evidence>
<dbReference type="SUPFAM" id="SSF53448">
    <property type="entry name" value="Nucleotide-diphospho-sugar transferases"/>
    <property type="match status" value="1"/>
</dbReference>
<evidence type="ECO:0000259" key="1">
    <source>
        <dbReference type="Pfam" id="PF24894"/>
    </source>
</evidence>
<dbReference type="Proteomes" id="UP001241758">
    <property type="component" value="Unassembled WGS sequence"/>
</dbReference>
<keyword evidence="3" id="KW-1185">Reference proteome</keyword>
<sequence>MSDDSVSWTGSRTGLAVLVLSAGHASRLAPWSGEHPKTLLPTCEGTLLERLLGPMARRRPSVHLACRVPARSTADDVIAEVHAVTPQADVFFVDGDPWVPIYARARRLNAHDVLVILNGDLVLDREWHSLIARAIDRRTGITLCADGAGSAGREVWAQPDLDGRYSPSPTALTQRAIGVSVLAPGSLDSLDPCMALGADPWFNRILPELSRHVPVRLETSTAPWSDVGSWRGLLSMEQELHVGTSTGSCLAGSVDHRATVRNSLVMAGASVEAGAAVEDSVVLPGVTVASGQRIRGSLISAHEVRPLEFDAVGTHA</sequence>
<reference evidence="2 3" key="1">
    <citation type="submission" date="2023-05" db="EMBL/GenBank/DDBJ databases">
        <title>Actinoplanes sp. NEAU-A12 genome sequencing.</title>
        <authorList>
            <person name="Wang Z.-S."/>
        </authorList>
    </citation>
    <scope>NUCLEOTIDE SEQUENCE [LARGE SCALE GENOMIC DNA]</scope>
    <source>
        <strain evidence="2 3">NEAU-A12</strain>
    </source>
</reference>
<evidence type="ECO:0000313" key="2">
    <source>
        <dbReference type="EMBL" id="MDI6104303.1"/>
    </source>
</evidence>
<dbReference type="Gene3D" id="2.160.10.10">
    <property type="entry name" value="Hexapeptide repeat proteins"/>
    <property type="match status" value="1"/>
</dbReference>
<organism evidence="2 3">
    <name type="scientific">Actinoplanes sandaracinus</name>
    <dbReference type="NCBI Taxonomy" id="3045177"/>
    <lineage>
        <taxon>Bacteria</taxon>
        <taxon>Bacillati</taxon>
        <taxon>Actinomycetota</taxon>
        <taxon>Actinomycetes</taxon>
        <taxon>Micromonosporales</taxon>
        <taxon>Micromonosporaceae</taxon>
        <taxon>Actinoplanes</taxon>
    </lineage>
</organism>
<accession>A0ABT6WX41</accession>
<proteinExistence type="predicted"/>
<comment type="caution">
    <text evidence="2">The sequence shown here is derived from an EMBL/GenBank/DDBJ whole genome shotgun (WGS) entry which is preliminary data.</text>
</comment>
<dbReference type="RefSeq" id="WP_282765667.1">
    <property type="nucleotide sequence ID" value="NZ_JASCTH010000032.1"/>
</dbReference>
<feature type="domain" description="Glucose-1-phosphate adenylyltransferase/Bifunctional protein GlmU-like C-terminal hexapeptide" evidence="1">
    <location>
        <begin position="244"/>
        <end position="300"/>
    </location>
</feature>
<dbReference type="InterPro" id="IPR029044">
    <property type="entry name" value="Nucleotide-diphossugar_trans"/>
</dbReference>
<gene>
    <name evidence="2" type="ORF">QLQ12_37495</name>
</gene>
<name>A0ABT6WX41_9ACTN</name>
<dbReference type="Gene3D" id="3.90.550.10">
    <property type="entry name" value="Spore Coat Polysaccharide Biosynthesis Protein SpsA, Chain A"/>
    <property type="match status" value="1"/>
</dbReference>
<protein>
    <recommendedName>
        <fullName evidence="1">Glucose-1-phosphate adenylyltransferase/Bifunctional protein GlmU-like C-terminal hexapeptide domain-containing protein</fullName>
    </recommendedName>
</protein>
<dbReference type="InterPro" id="IPR056818">
    <property type="entry name" value="GlmU/GlgC-like_hexapep"/>
</dbReference>
<dbReference type="EMBL" id="JASCTH010000032">
    <property type="protein sequence ID" value="MDI6104303.1"/>
    <property type="molecule type" value="Genomic_DNA"/>
</dbReference>
<dbReference type="Pfam" id="PF24894">
    <property type="entry name" value="Hexapep_GlmU"/>
    <property type="match status" value="1"/>
</dbReference>